<comment type="caution">
    <text evidence="1">The sequence shown here is derived from an EMBL/GenBank/DDBJ whole genome shotgun (WGS) entry which is preliminary data.</text>
</comment>
<dbReference type="EMBL" id="LUKJ01000002">
    <property type="protein sequence ID" value="KZN20719.1"/>
    <property type="molecule type" value="Genomic_DNA"/>
</dbReference>
<evidence type="ECO:0000313" key="2">
    <source>
        <dbReference type="Proteomes" id="UP000076489"/>
    </source>
</evidence>
<name>A0A166QQZ4_PSEFL</name>
<evidence type="ECO:0000313" key="1">
    <source>
        <dbReference type="EMBL" id="KZN20719.1"/>
    </source>
</evidence>
<sequence>MTTHSHYKYICRKCQKEHLQPILQDSPADTPIPSCCGSKRDMAFTSVVTPAGGGMSYLSNMLNAQADAIHSEP</sequence>
<reference evidence="2" key="1">
    <citation type="submission" date="2016-03" db="EMBL/GenBank/DDBJ databases">
        <authorList>
            <person name="Ray J."/>
            <person name="Price M."/>
            <person name="Deutschbauer A."/>
        </authorList>
    </citation>
    <scope>NUCLEOTIDE SEQUENCE [LARGE SCALE GENOMIC DNA]</scope>
    <source>
        <strain evidence="2">FW300-N1B4</strain>
    </source>
</reference>
<dbReference type="AlphaFoldDB" id="A0A166QQZ4"/>
<organism evidence="1 2">
    <name type="scientific">Pseudomonas fluorescens</name>
    <dbReference type="NCBI Taxonomy" id="294"/>
    <lineage>
        <taxon>Bacteria</taxon>
        <taxon>Pseudomonadati</taxon>
        <taxon>Pseudomonadota</taxon>
        <taxon>Gammaproteobacteria</taxon>
        <taxon>Pseudomonadales</taxon>
        <taxon>Pseudomonadaceae</taxon>
        <taxon>Pseudomonas</taxon>
    </lineage>
</organism>
<gene>
    <name evidence="1" type="ORF">A1D17_04030</name>
</gene>
<proteinExistence type="predicted"/>
<protein>
    <submittedName>
        <fullName evidence="1">Uncharacterized protein</fullName>
    </submittedName>
</protein>
<accession>A0A166QQZ4</accession>
<dbReference type="Proteomes" id="UP000076489">
    <property type="component" value="Unassembled WGS sequence"/>
</dbReference>
<reference evidence="1 2" key="2">
    <citation type="journal article" date="2018" name="Nature">
        <title>Mutant phenotypes for thousands of bacterial genes of unknown function.</title>
        <authorList>
            <person name="Price M.N."/>
            <person name="Wetmore K.M."/>
            <person name="Waters R.J."/>
            <person name="Callaghan M."/>
            <person name="Ray J."/>
            <person name="Liu H."/>
            <person name="Kuehl J.V."/>
            <person name="Melnyk R.A."/>
            <person name="Lamson J.S."/>
            <person name="Suh Y."/>
            <person name="Carlson H.K."/>
            <person name="Esquivel Z."/>
            <person name="Sadeeshkumar H."/>
            <person name="Chakraborty R."/>
            <person name="Zane G.M."/>
            <person name="Rubin B.E."/>
            <person name="Wall J.D."/>
            <person name="Visel A."/>
            <person name="Bristow J."/>
            <person name="Blow M.J."/>
            <person name="Arkin A.P."/>
            <person name="Deutschbauer A.M."/>
        </authorList>
    </citation>
    <scope>NUCLEOTIDE SEQUENCE [LARGE SCALE GENOMIC DNA]</scope>
    <source>
        <strain evidence="1 2">FW300-N1B4</strain>
    </source>
</reference>